<keyword evidence="3" id="KW-0812">Transmembrane</keyword>
<keyword evidence="6" id="KW-1185">Reference proteome</keyword>
<sequence>MAQSRFSPDTGDLELTSLDGLDDVDDLLIRRKRRPPQTASSRLCLRLCSKPCLRVTAFSLMFLVLGILIGHVSLRIVTTDSSLYTRAAAPGADYTTRFMVVGDWGRGGEYHQSDVALQMGLVGEVFRPHFVLSTGDNFYPSGLKHLNDSQVDKTFTQVYNYPSLQVPWYSVLGNHDYGDGSGKHDFTTNPTLQSTEVMAAQDDRWVCCGGRDFVSKRPEETEDDGSLAELFFVDTSPFVHKYYKESWAANSGGILDEKEKTKDKTGALDVALERSVSPWKIVVGHHPIRSNGRHGDTPELLSVLPEILNRNKADFYFNGHDHDLQLIADPSNPGLRYVTSGAGSRTRLESFYGDNKVAFHTFSSGFVTVALSSQQARVQFWLWDSTLAHEFVAQK</sequence>
<keyword evidence="1" id="KW-0732">Signal</keyword>
<feature type="transmembrane region" description="Helical" evidence="3">
    <location>
        <begin position="52"/>
        <end position="74"/>
    </location>
</feature>
<dbReference type="Gene3D" id="3.60.21.10">
    <property type="match status" value="1"/>
</dbReference>
<dbReference type="PANTHER" id="PTHR10161:SF14">
    <property type="entry name" value="TARTRATE-RESISTANT ACID PHOSPHATASE TYPE 5"/>
    <property type="match status" value="1"/>
</dbReference>
<dbReference type="GO" id="GO:0016787">
    <property type="term" value="F:hydrolase activity"/>
    <property type="evidence" value="ECO:0007669"/>
    <property type="project" value="UniProtKB-KW"/>
</dbReference>
<evidence type="ECO:0000256" key="3">
    <source>
        <dbReference type="SAM" id="Phobius"/>
    </source>
</evidence>
<evidence type="ECO:0000313" key="5">
    <source>
        <dbReference type="EMBL" id="WZN65103.1"/>
    </source>
</evidence>
<keyword evidence="3" id="KW-0472">Membrane</keyword>
<dbReference type="PANTHER" id="PTHR10161">
    <property type="entry name" value="TARTRATE-RESISTANT ACID PHOSPHATASE TYPE 5"/>
    <property type="match status" value="1"/>
</dbReference>
<dbReference type="AlphaFoldDB" id="A0AAX4PG97"/>
<reference evidence="5 6" key="1">
    <citation type="submission" date="2024-03" db="EMBL/GenBank/DDBJ databases">
        <title>Complete genome sequence of the green alga Chloropicon roscoffensis RCC1871.</title>
        <authorList>
            <person name="Lemieux C."/>
            <person name="Pombert J.-F."/>
            <person name="Otis C."/>
            <person name="Turmel M."/>
        </authorList>
    </citation>
    <scope>NUCLEOTIDE SEQUENCE [LARGE SCALE GENOMIC DNA]</scope>
    <source>
        <strain evidence="5 6">RCC1871</strain>
    </source>
</reference>
<name>A0AAX4PG97_9CHLO</name>
<dbReference type="InterPro" id="IPR029052">
    <property type="entry name" value="Metallo-depent_PP-like"/>
</dbReference>
<organism evidence="5 6">
    <name type="scientific">Chloropicon roscoffensis</name>
    <dbReference type="NCBI Taxonomy" id="1461544"/>
    <lineage>
        <taxon>Eukaryota</taxon>
        <taxon>Viridiplantae</taxon>
        <taxon>Chlorophyta</taxon>
        <taxon>Chloropicophyceae</taxon>
        <taxon>Chloropicales</taxon>
        <taxon>Chloropicaceae</taxon>
        <taxon>Chloropicon</taxon>
    </lineage>
</organism>
<evidence type="ECO:0000259" key="4">
    <source>
        <dbReference type="Pfam" id="PF00149"/>
    </source>
</evidence>
<keyword evidence="3" id="KW-1133">Transmembrane helix</keyword>
<feature type="domain" description="Calcineurin-like phosphoesterase" evidence="4">
    <location>
        <begin position="97"/>
        <end position="323"/>
    </location>
</feature>
<evidence type="ECO:0000313" key="6">
    <source>
        <dbReference type="Proteomes" id="UP001472866"/>
    </source>
</evidence>
<accession>A0AAX4PG97</accession>
<dbReference type="InterPro" id="IPR051558">
    <property type="entry name" value="Metallophosphoesterase_PAP"/>
</dbReference>
<keyword evidence="2" id="KW-0378">Hydrolase</keyword>
<protein>
    <submittedName>
        <fullName evidence="5">Purple acid phosphatase</fullName>
    </submittedName>
</protein>
<evidence type="ECO:0000256" key="1">
    <source>
        <dbReference type="ARBA" id="ARBA00022729"/>
    </source>
</evidence>
<gene>
    <name evidence="5" type="ORF">HKI87_11g66600</name>
</gene>
<dbReference type="InterPro" id="IPR004843">
    <property type="entry name" value="Calcineurin-like_PHP"/>
</dbReference>
<proteinExistence type="predicted"/>
<dbReference type="Proteomes" id="UP001472866">
    <property type="component" value="Chromosome 11"/>
</dbReference>
<evidence type="ECO:0000256" key="2">
    <source>
        <dbReference type="ARBA" id="ARBA00022801"/>
    </source>
</evidence>
<dbReference type="Pfam" id="PF00149">
    <property type="entry name" value="Metallophos"/>
    <property type="match status" value="1"/>
</dbReference>
<dbReference type="SUPFAM" id="SSF56300">
    <property type="entry name" value="Metallo-dependent phosphatases"/>
    <property type="match status" value="1"/>
</dbReference>
<dbReference type="EMBL" id="CP151511">
    <property type="protein sequence ID" value="WZN65103.1"/>
    <property type="molecule type" value="Genomic_DNA"/>
</dbReference>